<dbReference type="EMBL" id="VLNY01000006">
    <property type="protein sequence ID" value="KAA0022339.1"/>
    <property type="molecule type" value="Genomic_DNA"/>
</dbReference>
<protein>
    <submittedName>
        <fullName evidence="1">Uncharacterized protein</fullName>
    </submittedName>
</protein>
<reference evidence="1 2" key="1">
    <citation type="submission" date="2019-07" db="EMBL/GenBank/DDBJ databases">
        <title>Rhodococcus cavernicolus sp. nov., isolated from a cave.</title>
        <authorList>
            <person name="Lee S.D."/>
        </authorList>
    </citation>
    <scope>NUCLEOTIDE SEQUENCE [LARGE SCALE GENOMIC DNA]</scope>
    <source>
        <strain evidence="1 2">C1-24</strain>
    </source>
</reference>
<sequence length="183" mass="20437">MKDSRWHQYLFEQHSPDRLQTWARSLRYFRFCRAYGGHANDGDQLLVAIGFDGVDDLLSVCDGLGITLAAPGGPAPVTGVTYTGAEWAKLAFPIQAFPQFAQPGWVRLADHNVHVHVGHDVRISAADEDERYDVTETAVAAAQRIEGLLAPIQGRIIDPPQNDRNCICPQQYPEFWDTSYFPP</sequence>
<gene>
    <name evidence="1" type="ORF">FOY51_15325</name>
</gene>
<comment type="caution">
    <text evidence="1">The sequence shown here is derived from an EMBL/GenBank/DDBJ whole genome shotgun (WGS) entry which is preliminary data.</text>
</comment>
<evidence type="ECO:0000313" key="1">
    <source>
        <dbReference type="EMBL" id="KAA0022339.1"/>
    </source>
</evidence>
<name>A0A5A7SAL3_9NOCA</name>
<accession>A0A5A7SAL3</accession>
<keyword evidence="2" id="KW-1185">Reference proteome</keyword>
<dbReference type="RefSeq" id="WP_149431100.1">
    <property type="nucleotide sequence ID" value="NZ_VLNY01000006.1"/>
</dbReference>
<evidence type="ECO:0000313" key="2">
    <source>
        <dbReference type="Proteomes" id="UP000322244"/>
    </source>
</evidence>
<dbReference type="AlphaFoldDB" id="A0A5A7SAL3"/>
<proteinExistence type="predicted"/>
<dbReference type="Proteomes" id="UP000322244">
    <property type="component" value="Unassembled WGS sequence"/>
</dbReference>
<organism evidence="1 2">
    <name type="scientific">Antrihabitans cavernicola</name>
    <dbReference type="NCBI Taxonomy" id="2495913"/>
    <lineage>
        <taxon>Bacteria</taxon>
        <taxon>Bacillati</taxon>
        <taxon>Actinomycetota</taxon>
        <taxon>Actinomycetes</taxon>
        <taxon>Mycobacteriales</taxon>
        <taxon>Nocardiaceae</taxon>
        <taxon>Antrihabitans</taxon>
    </lineage>
</organism>
<dbReference type="OrthoDB" id="8443654at2"/>